<keyword evidence="2" id="KW-1185">Reference proteome</keyword>
<evidence type="ECO:0000313" key="1">
    <source>
        <dbReference type="EMBL" id="KAL2621443.1"/>
    </source>
</evidence>
<reference evidence="1 2" key="1">
    <citation type="submission" date="2024-09" db="EMBL/GenBank/DDBJ databases">
        <title>Chromosome-scale assembly of Riccia fluitans.</title>
        <authorList>
            <person name="Paukszto L."/>
            <person name="Sawicki J."/>
            <person name="Karawczyk K."/>
            <person name="Piernik-Szablinska J."/>
            <person name="Szczecinska M."/>
            <person name="Mazdziarz M."/>
        </authorList>
    </citation>
    <scope>NUCLEOTIDE SEQUENCE [LARGE SCALE GENOMIC DNA]</scope>
    <source>
        <strain evidence="1">Rf_01</strain>
        <tissue evidence="1">Aerial parts of the thallus</tissue>
    </source>
</reference>
<protein>
    <submittedName>
        <fullName evidence="1">Uncharacterized protein</fullName>
    </submittedName>
</protein>
<sequence length="107" mass="11756">MNVSSVWKWQWRCGQEVAAAFSLPPAPVAKSIAEEEEEETLAAAIFGFHQKRLGLRDFLLAMPFGVLSLARAGPLIAFNSFSLTSGKRCLSVCPRDQRDAPPKPILI</sequence>
<comment type="caution">
    <text evidence="1">The sequence shown here is derived from an EMBL/GenBank/DDBJ whole genome shotgun (WGS) entry which is preliminary data.</text>
</comment>
<gene>
    <name evidence="1" type="ORF">R1flu_001648</name>
</gene>
<evidence type="ECO:0000313" key="2">
    <source>
        <dbReference type="Proteomes" id="UP001605036"/>
    </source>
</evidence>
<accession>A0ABD1Y3V6</accession>
<proteinExistence type="predicted"/>
<name>A0ABD1Y3V6_9MARC</name>
<dbReference type="Proteomes" id="UP001605036">
    <property type="component" value="Unassembled WGS sequence"/>
</dbReference>
<organism evidence="1 2">
    <name type="scientific">Riccia fluitans</name>
    <dbReference type="NCBI Taxonomy" id="41844"/>
    <lineage>
        <taxon>Eukaryota</taxon>
        <taxon>Viridiplantae</taxon>
        <taxon>Streptophyta</taxon>
        <taxon>Embryophyta</taxon>
        <taxon>Marchantiophyta</taxon>
        <taxon>Marchantiopsida</taxon>
        <taxon>Marchantiidae</taxon>
        <taxon>Marchantiales</taxon>
        <taxon>Ricciaceae</taxon>
        <taxon>Riccia</taxon>
    </lineage>
</organism>
<dbReference type="EMBL" id="JBHFFA010000006">
    <property type="protein sequence ID" value="KAL2621443.1"/>
    <property type="molecule type" value="Genomic_DNA"/>
</dbReference>
<dbReference type="AlphaFoldDB" id="A0ABD1Y3V6"/>